<name>A0A812RBA1_SYMPI</name>
<evidence type="ECO:0000313" key="2">
    <source>
        <dbReference type="Proteomes" id="UP000649617"/>
    </source>
</evidence>
<dbReference type="AlphaFoldDB" id="A0A812RBA1"/>
<keyword evidence="2" id="KW-1185">Reference proteome</keyword>
<gene>
    <name evidence="1" type="ORF">SPIL2461_LOCUS10505</name>
</gene>
<sequence>MMPFKAGPLLQSLMLPHEVFSKLYHQYPEYWRSCFLPGGDKELAAFWKGFAGHPSMADGIFQSRPSYRTTLIPLGIHGDGVPTTGLGKVWCKLMQVYSWHGLLCQGGAKATLFLMWASFEQLFLAGNEGTLQCFFSIMKWSFQALLAGTWPDKDFRGNAYPPNSVLGKKAGTRLAGKYAGALVAIQGDMEFFASSLGLPRWSSNHNCCILCKCTGLADENSWRNFSETAGWRTTCWTPAAWKAWEHRSLCPLFEIEGVSACNVALDLMHCKYLGSDMYAMGGIWYYMCFYLLPQSPAQNLARLWSELQLLYKELNVEHRYQYFNRLQMFCRRSGPPKLRGRAAEVRGMILPLMHLWQRYHNPALLLHRQILVMLKKNVEFESILADYKGSTFFPADAAQRFKQAAFAMAHLNSLVASHFHQEEDCRWLCHTTAKLHMVLHIASLAETISPRLLWCFSGEDFMKTARALAKNSVTGTKPSMACNKMLEHWRIGMHLHLEALK</sequence>
<dbReference type="Proteomes" id="UP000649617">
    <property type="component" value="Unassembled WGS sequence"/>
</dbReference>
<dbReference type="EMBL" id="CAJNIZ010019666">
    <property type="protein sequence ID" value="CAE7429273.1"/>
    <property type="molecule type" value="Genomic_DNA"/>
</dbReference>
<comment type="caution">
    <text evidence="1">The sequence shown here is derived from an EMBL/GenBank/DDBJ whole genome shotgun (WGS) entry which is preliminary data.</text>
</comment>
<evidence type="ECO:0000313" key="1">
    <source>
        <dbReference type="EMBL" id="CAE7429273.1"/>
    </source>
</evidence>
<organism evidence="1 2">
    <name type="scientific">Symbiodinium pilosum</name>
    <name type="common">Dinoflagellate</name>
    <dbReference type="NCBI Taxonomy" id="2952"/>
    <lineage>
        <taxon>Eukaryota</taxon>
        <taxon>Sar</taxon>
        <taxon>Alveolata</taxon>
        <taxon>Dinophyceae</taxon>
        <taxon>Suessiales</taxon>
        <taxon>Symbiodiniaceae</taxon>
        <taxon>Symbiodinium</taxon>
    </lineage>
</organism>
<accession>A0A812RBA1</accession>
<protein>
    <submittedName>
        <fullName evidence="1">Uncharacterized protein</fullName>
    </submittedName>
</protein>
<dbReference type="OrthoDB" id="446209at2759"/>
<proteinExistence type="predicted"/>
<reference evidence="1" key="1">
    <citation type="submission" date="2021-02" db="EMBL/GenBank/DDBJ databases">
        <authorList>
            <person name="Dougan E. K."/>
            <person name="Rhodes N."/>
            <person name="Thang M."/>
            <person name="Chan C."/>
        </authorList>
    </citation>
    <scope>NUCLEOTIDE SEQUENCE</scope>
</reference>